<name>A0A3B0TQA7_9ZZZZ</name>
<sequence>MYLMVERKFFVIFLFFLMFLTVLCFQFSVMFGKKNHKIIPMFFRMELGMFYQRINFNNFANAYAETLTQNEKRNRYRC</sequence>
<dbReference type="AlphaFoldDB" id="A0A3B0TQA7"/>
<reference evidence="1" key="1">
    <citation type="submission" date="2018-06" db="EMBL/GenBank/DDBJ databases">
        <authorList>
            <person name="Zhirakovskaya E."/>
        </authorList>
    </citation>
    <scope>NUCLEOTIDE SEQUENCE</scope>
</reference>
<dbReference type="EMBL" id="UOEL01000151">
    <property type="protein sequence ID" value="VAW18393.1"/>
    <property type="molecule type" value="Genomic_DNA"/>
</dbReference>
<evidence type="ECO:0000313" key="1">
    <source>
        <dbReference type="EMBL" id="VAW18393.1"/>
    </source>
</evidence>
<protein>
    <submittedName>
        <fullName evidence="1">Uncharacterized protein</fullName>
    </submittedName>
</protein>
<accession>A0A3B0TQA7</accession>
<proteinExistence type="predicted"/>
<gene>
    <name evidence="1" type="ORF">MNBD_BACTEROID03-577</name>
</gene>
<organism evidence="1">
    <name type="scientific">hydrothermal vent metagenome</name>
    <dbReference type="NCBI Taxonomy" id="652676"/>
    <lineage>
        <taxon>unclassified sequences</taxon>
        <taxon>metagenomes</taxon>
        <taxon>ecological metagenomes</taxon>
    </lineage>
</organism>